<comment type="caution">
    <text evidence="1">The sequence shown here is derived from an EMBL/GenBank/DDBJ whole genome shotgun (WGS) entry which is preliminary data.</text>
</comment>
<proteinExistence type="predicted"/>
<dbReference type="PANTHER" id="PTHR47162:SF8">
    <property type="entry name" value="METHYL-CPG-BINDING DOMAIN-CONTAINING PROTEIN 9"/>
    <property type="match status" value="1"/>
</dbReference>
<dbReference type="PANTHER" id="PTHR47162">
    <property type="entry name" value="OS02G0192300 PROTEIN"/>
    <property type="match status" value="1"/>
</dbReference>
<protein>
    <submittedName>
        <fullName evidence="1">Uncharacterized protein</fullName>
    </submittedName>
</protein>
<sequence>MGYQKKIHNLQRATCLWGKCAESSVELHQKLRALFVEWKTLKIKEDVLSIKAAKFDLLSQSTNGEFGLKNGSTSLFSNTSKCLFKPHTATTNPNGLGVFVDSLPSEEVPKEKSRNVLVVVESPCTDKSPKYFPSPNHMPQGINGYSGATHIQGIHQKCEVRDVSTSASYQQQGQCVPVEVSQNAVNELEPYHLELNIVKHNISLLQDSITSTGSQLTKHRKGLSVSKDFVNKFSALQHWALSEKDNYKMLGFPKEIERYLSTTSSNKVSSHDSATS</sequence>
<dbReference type="Proteomes" id="UP001058974">
    <property type="component" value="Chromosome 6"/>
</dbReference>
<evidence type="ECO:0000313" key="2">
    <source>
        <dbReference type="Proteomes" id="UP001058974"/>
    </source>
</evidence>
<dbReference type="AlphaFoldDB" id="A0A9D4W9S3"/>
<accession>A0A9D4W9S3</accession>
<dbReference type="Gramene" id="Psat06G0426800-T1">
    <property type="protein sequence ID" value="KAI5398819.1"/>
    <property type="gene ID" value="KIW84_064268"/>
</dbReference>
<organism evidence="1 2">
    <name type="scientific">Pisum sativum</name>
    <name type="common">Garden pea</name>
    <name type="synonym">Lathyrus oleraceus</name>
    <dbReference type="NCBI Taxonomy" id="3888"/>
    <lineage>
        <taxon>Eukaryota</taxon>
        <taxon>Viridiplantae</taxon>
        <taxon>Streptophyta</taxon>
        <taxon>Embryophyta</taxon>
        <taxon>Tracheophyta</taxon>
        <taxon>Spermatophyta</taxon>
        <taxon>Magnoliopsida</taxon>
        <taxon>eudicotyledons</taxon>
        <taxon>Gunneridae</taxon>
        <taxon>Pentapetalae</taxon>
        <taxon>rosids</taxon>
        <taxon>fabids</taxon>
        <taxon>Fabales</taxon>
        <taxon>Fabaceae</taxon>
        <taxon>Papilionoideae</taxon>
        <taxon>50 kb inversion clade</taxon>
        <taxon>NPAAA clade</taxon>
        <taxon>Hologalegina</taxon>
        <taxon>IRL clade</taxon>
        <taxon>Fabeae</taxon>
        <taxon>Lathyrus</taxon>
    </lineage>
</organism>
<reference evidence="1 2" key="1">
    <citation type="journal article" date="2022" name="Nat. Genet.">
        <title>Improved pea reference genome and pan-genome highlight genomic features and evolutionary characteristics.</title>
        <authorList>
            <person name="Yang T."/>
            <person name="Liu R."/>
            <person name="Luo Y."/>
            <person name="Hu S."/>
            <person name="Wang D."/>
            <person name="Wang C."/>
            <person name="Pandey M.K."/>
            <person name="Ge S."/>
            <person name="Xu Q."/>
            <person name="Li N."/>
            <person name="Li G."/>
            <person name="Huang Y."/>
            <person name="Saxena R.K."/>
            <person name="Ji Y."/>
            <person name="Li M."/>
            <person name="Yan X."/>
            <person name="He Y."/>
            <person name="Liu Y."/>
            <person name="Wang X."/>
            <person name="Xiang C."/>
            <person name="Varshney R.K."/>
            <person name="Ding H."/>
            <person name="Gao S."/>
            <person name="Zong X."/>
        </authorList>
    </citation>
    <scope>NUCLEOTIDE SEQUENCE [LARGE SCALE GENOMIC DNA]</scope>
    <source>
        <strain evidence="1 2">cv. Zhongwan 6</strain>
    </source>
</reference>
<name>A0A9D4W9S3_PEA</name>
<keyword evidence="2" id="KW-1185">Reference proteome</keyword>
<dbReference type="EMBL" id="JAMSHJ010000006">
    <property type="protein sequence ID" value="KAI5398819.1"/>
    <property type="molecule type" value="Genomic_DNA"/>
</dbReference>
<gene>
    <name evidence="1" type="ORF">KIW84_064268</name>
</gene>
<evidence type="ECO:0000313" key="1">
    <source>
        <dbReference type="EMBL" id="KAI5398819.1"/>
    </source>
</evidence>